<feature type="domain" description="Methyltransferase" evidence="3">
    <location>
        <begin position="100"/>
        <end position="188"/>
    </location>
</feature>
<evidence type="ECO:0000256" key="1">
    <source>
        <dbReference type="ARBA" id="ARBA00022603"/>
    </source>
</evidence>
<sequence>MHKPPSISIRPLIQTIHQTPIHPININININTITTPKPRLSHATPTTPTRNMSTQTWNATQYLKFASERTLPARDLLTRVLSLQEQQQQHHHHHHSPLRITDLGCGPGNSTAVLAAQFPQAQITGLDSSAAMIQQAQTTGTPRITFSQADISTYTPPRSSPTDLFFSNAVLHWLPRAARIETIRRLMATQPSGGMFAFQVPDNLEEMSHVKMREVAALEGRTPREIHERLVGTGGEDGVVERVEIWRTEYWHSLRDHAAIVEWVKGSGLRPFLDALGEGEDGDRMREAFLEEYERRLKEVYPVQRDGRVLLGYPRLFVVAVRR</sequence>
<dbReference type="InterPro" id="IPR029063">
    <property type="entry name" value="SAM-dependent_MTases_sf"/>
</dbReference>
<name>A0A317WLU6_9EURO</name>
<protein>
    <submittedName>
        <fullName evidence="4">S-adenosyl-L-methionine-dependent methyltransferase</fullName>
    </submittedName>
</protein>
<keyword evidence="2 4" id="KW-0808">Transferase</keyword>
<keyword evidence="5" id="KW-1185">Reference proteome</keyword>
<accession>A0A317WLU6</accession>
<dbReference type="InterPro" id="IPR041698">
    <property type="entry name" value="Methyltransf_25"/>
</dbReference>
<dbReference type="PANTHER" id="PTHR43861">
    <property type="entry name" value="TRANS-ACONITATE 2-METHYLTRANSFERASE-RELATED"/>
    <property type="match status" value="1"/>
</dbReference>
<gene>
    <name evidence="4" type="ORF">BO70DRAFT_427995</name>
</gene>
<dbReference type="InterPro" id="IPR023149">
    <property type="entry name" value="Trans_acon_MeTrfase_C"/>
</dbReference>
<evidence type="ECO:0000259" key="3">
    <source>
        <dbReference type="Pfam" id="PF13649"/>
    </source>
</evidence>
<organism evidence="4 5">
    <name type="scientific">Aspergillus heteromorphus CBS 117.55</name>
    <dbReference type="NCBI Taxonomy" id="1448321"/>
    <lineage>
        <taxon>Eukaryota</taxon>
        <taxon>Fungi</taxon>
        <taxon>Dikarya</taxon>
        <taxon>Ascomycota</taxon>
        <taxon>Pezizomycotina</taxon>
        <taxon>Eurotiomycetes</taxon>
        <taxon>Eurotiomycetidae</taxon>
        <taxon>Eurotiales</taxon>
        <taxon>Aspergillaceae</taxon>
        <taxon>Aspergillus</taxon>
        <taxon>Aspergillus subgen. Circumdati</taxon>
    </lineage>
</organism>
<dbReference type="Proteomes" id="UP000247233">
    <property type="component" value="Unassembled WGS sequence"/>
</dbReference>
<dbReference type="Gene3D" id="1.10.150.290">
    <property type="entry name" value="S-adenosyl-L-methionine-dependent methyltransferases"/>
    <property type="match status" value="1"/>
</dbReference>
<comment type="caution">
    <text evidence="4">The sequence shown here is derived from an EMBL/GenBank/DDBJ whole genome shotgun (WGS) entry which is preliminary data.</text>
</comment>
<dbReference type="GO" id="GO:0030798">
    <property type="term" value="F:trans-aconitate 2-methyltransferase activity"/>
    <property type="evidence" value="ECO:0007669"/>
    <property type="project" value="InterPro"/>
</dbReference>
<dbReference type="CDD" id="cd02440">
    <property type="entry name" value="AdoMet_MTases"/>
    <property type="match status" value="1"/>
</dbReference>
<dbReference type="GO" id="GO:0032259">
    <property type="term" value="P:methylation"/>
    <property type="evidence" value="ECO:0007669"/>
    <property type="project" value="UniProtKB-KW"/>
</dbReference>
<dbReference type="OrthoDB" id="66144at2759"/>
<dbReference type="GeneID" id="37070165"/>
<dbReference type="Gene3D" id="3.40.50.150">
    <property type="entry name" value="Vaccinia Virus protein VP39"/>
    <property type="match status" value="1"/>
</dbReference>
<dbReference type="SUPFAM" id="SSF53335">
    <property type="entry name" value="S-adenosyl-L-methionine-dependent methyltransferases"/>
    <property type="match status" value="1"/>
</dbReference>
<keyword evidence="1 4" id="KW-0489">Methyltransferase</keyword>
<dbReference type="AlphaFoldDB" id="A0A317WLU6"/>
<dbReference type="VEuPathDB" id="FungiDB:BO70DRAFT_427995"/>
<evidence type="ECO:0000313" key="5">
    <source>
        <dbReference type="Proteomes" id="UP000247233"/>
    </source>
</evidence>
<dbReference type="PANTHER" id="PTHR43861:SF1">
    <property type="entry name" value="TRANS-ACONITATE 2-METHYLTRANSFERASE"/>
    <property type="match status" value="1"/>
</dbReference>
<dbReference type="RefSeq" id="XP_025401237.1">
    <property type="nucleotide sequence ID" value="XM_025547928.1"/>
</dbReference>
<dbReference type="EMBL" id="MSFL01000007">
    <property type="protein sequence ID" value="PWY87005.1"/>
    <property type="molecule type" value="Genomic_DNA"/>
</dbReference>
<evidence type="ECO:0000313" key="4">
    <source>
        <dbReference type="EMBL" id="PWY87005.1"/>
    </source>
</evidence>
<reference evidence="4 5" key="1">
    <citation type="submission" date="2016-12" db="EMBL/GenBank/DDBJ databases">
        <title>The genomes of Aspergillus section Nigri reveals drivers in fungal speciation.</title>
        <authorList>
            <consortium name="DOE Joint Genome Institute"/>
            <person name="Vesth T.C."/>
            <person name="Nybo J."/>
            <person name="Theobald S."/>
            <person name="Brandl J."/>
            <person name="Frisvad J.C."/>
            <person name="Nielsen K.F."/>
            <person name="Lyhne E.K."/>
            <person name="Kogle M.E."/>
            <person name="Kuo A."/>
            <person name="Riley R."/>
            <person name="Clum A."/>
            <person name="Nolan M."/>
            <person name="Lipzen A."/>
            <person name="Salamov A."/>
            <person name="Henrissat B."/>
            <person name="Wiebenga A."/>
            <person name="De Vries R.P."/>
            <person name="Grigoriev I.V."/>
            <person name="Mortensen U.H."/>
            <person name="Andersen M.R."/>
            <person name="Baker S.E."/>
        </authorList>
    </citation>
    <scope>NUCLEOTIDE SEQUENCE [LARGE SCALE GENOMIC DNA]</scope>
    <source>
        <strain evidence="4 5">CBS 117.55</strain>
    </source>
</reference>
<evidence type="ECO:0000256" key="2">
    <source>
        <dbReference type="ARBA" id="ARBA00022679"/>
    </source>
</evidence>
<dbReference type="STRING" id="1448321.A0A317WLU6"/>
<dbReference type="Pfam" id="PF13649">
    <property type="entry name" value="Methyltransf_25"/>
    <property type="match status" value="1"/>
</dbReference>
<proteinExistence type="predicted"/>